<reference evidence="21" key="2">
    <citation type="submission" date="2020-05" db="UniProtKB">
        <authorList>
            <consortium name="EnsemblMetazoa"/>
        </authorList>
    </citation>
    <scope>IDENTIFICATION</scope>
    <source>
        <strain evidence="21">Indian</strain>
    </source>
</reference>
<comment type="catalytic activity">
    <reaction evidence="15 19">
        <text>3-O-(beta-D-galactosyl-(1-&gt;3)-beta-D-galactosyl-(1-&gt;4)-beta-D-xylosyl)-L-seryl-[protein] + UDP-alpha-D-glucuronate = 3-O-(beta-D-GlcA-(1-&gt;3)-beta-D-Gal-(1-&gt;3)-beta-D-Gal-(1-&gt;4)-beta-D-Xyl)-L-seryl-[protein] + UDP + H(+)</text>
        <dbReference type="Rhea" id="RHEA:24168"/>
        <dbReference type="Rhea" id="RHEA-COMP:12571"/>
        <dbReference type="Rhea" id="RHEA-COMP:12573"/>
        <dbReference type="ChEBI" id="CHEBI:15378"/>
        <dbReference type="ChEBI" id="CHEBI:58052"/>
        <dbReference type="ChEBI" id="CHEBI:58223"/>
        <dbReference type="ChEBI" id="CHEBI:132090"/>
        <dbReference type="ChEBI" id="CHEBI:132093"/>
        <dbReference type="EC" id="2.4.1.135"/>
    </reaction>
</comment>
<protein>
    <recommendedName>
        <fullName evidence="5 19">Galactosylgalactosylxylosylprotein 3-beta-glucuronosyltransferase</fullName>
        <ecNumber evidence="5 19">2.4.1.135</ecNumber>
    </recommendedName>
</protein>
<dbReference type="VEuPathDB" id="VectorBase:ASTE007189"/>
<dbReference type="CDD" id="cd00218">
    <property type="entry name" value="GlcAT-I"/>
    <property type="match status" value="1"/>
</dbReference>
<evidence type="ECO:0000256" key="10">
    <source>
        <dbReference type="ARBA" id="ARBA00022989"/>
    </source>
</evidence>
<evidence type="ECO:0000256" key="13">
    <source>
        <dbReference type="ARBA" id="ARBA00023180"/>
    </source>
</evidence>
<accession>A0A182YGD3</accession>
<dbReference type="SUPFAM" id="SSF53448">
    <property type="entry name" value="Nucleotide-diphospho-sugar transferases"/>
    <property type="match status" value="1"/>
</dbReference>
<dbReference type="FunFam" id="3.90.550.10:FF:000044">
    <property type="entry name" value="Galactosylgalactosylxylosylprotein 3-beta-glucuronosyltransferase"/>
    <property type="match status" value="1"/>
</dbReference>
<evidence type="ECO:0000256" key="18">
    <source>
        <dbReference type="PIRSR" id="PIRSR605027-6"/>
    </source>
</evidence>
<feature type="active site" description="Proton donor/acceptor" evidence="16">
    <location>
        <position position="383"/>
    </location>
</feature>
<dbReference type="GO" id="GO:0005975">
    <property type="term" value="P:carbohydrate metabolic process"/>
    <property type="evidence" value="ECO:0007669"/>
    <property type="project" value="TreeGrafter"/>
</dbReference>
<dbReference type="PANTHER" id="PTHR10896">
    <property type="entry name" value="GALACTOSYLGALACTOSYLXYLOSYLPROTEIN 3-BETA-GLUCURONOSYLTRANSFERASE BETA-1,3-GLUCURONYLTRANSFERASE"/>
    <property type="match status" value="1"/>
</dbReference>
<comment type="subcellular location">
    <subcellularLocation>
        <location evidence="2 19">Golgi apparatus membrane</location>
        <topology evidence="2 19">Single-pass type II membrane protein</topology>
    </subcellularLocation>
</comment>
<evidence type="ECO:0000256" key="7">
    <source>
        <dbReference type="ARBA" id="ARBA00022692"/>
    </source>
</evidence>
<feature type="binding site" evidence="17">
    <location>
        <position position="300"/>
    </location>
    <ligand>
        <name>Mn(2+)</name>
        <dbReference type="ChEBI" id="CHEBI:29035"/>
    </ligand>
</feature>
<evidence type="ECO:0000256" key="20">
    <source>
        <dbReference type="SAM" id="MobiDB-lite"/>
    </source>
</evidence>
<evidence type="ECO:0000256" key="17">
    <source>
        <dbReference type="PIRSR" id="PIRSR605027-3"/>
    </source>
</evidence>
<evidence type="ECO:0000256" key="4">
    <source>
        <dbReference type="ARBA" id="ARBA00007706"/>
    </source>
</evidence>
<keyword evidence="6 19" id="KW-0808">Transferase</keyword>
<feature type="region of interest" description="Disordered" evidence="20">
    <location>
        <begin position="121"/>
        <end position="179"/>
    </location>
</feature>
<evidence type="ECO:0000313" key="22">
    <source>
        <dbReference type="Proteomes" id="UP000076408"/>
    </source>
</evidence>
<keyword evidence="10" id="KW-1133">Transmembrane helix</keyword>
<evidence type="ECO:0000256" key="8">
    <source>
        <dbReference type="ARBA" id="ARBA00022723"/>
    </source>
</evidence>
<keyword evidence="14 17" id="KW-0464">Manganese</keyword>
<dbReference type="Proteomes" id="UP000076408">
    <property type="component" value="Unassembled WGS sequence"/>
</dbReference>
<feature type="compositionally biased region" description="Polar residues" evidence="20">
    <location>
        <begin position="168"/>
        <end position="177"/>
    </location>
</feature>
<dbReference type="VEuPathDB" id="VectorBase:ASTEI20_045338"/>
<evidence type="ECO:0000256" key="12">
    <source>
        <dbReference type="ARBA" id="ARBA00023136"/>
    </source>
</evidence>
<proteinExistence type="inferred from homology"/>
<dbReference type="GO" id="GO:0015018">
    <property type="term" value="F:galactosylgalactosylxylosylprotein 3-beta-glucuronosyltransferase activity"/>
    <property type="evidence" value="ECO:0007669"/>
    <property type="project" value="UniProtKB-UniRule"/>
</dbReference>
<dbReference type="VEuPathDB" id="VectorBase:ASTEI07519"/>
<evidence type="ECO:0000256" key="5">
    <source>
        <dbReference type="ARBA" id="ARBA00012641"/>
    </source>
</evidence>
<keyword evidence="13 18" id="KW-0325">Glycoprotein</keyword>
<reference evidence="22" key="1">
    <citation type="journal article" date="2014" name="Genome Biol.">
        <title>Genome analysis of a major urban malaria vector mosquito, Anopheles stephensi.</title>
        <authorList>
            <person name="Jiang X."/>
            <person name="Peery A."/>
            <person name="Hall A.B."/>
            <person name="Sharma A."/>
            <person name="Chen X.G."/>
            <person name="Waterhouse R.M."/>
            <person name="Komissarov A."/>
            <person name="Riehle M.M."/>
            <person name="Shouche Y."/>
            <person name="Sharakhova M.V."/>
            <person name="Lawson D."/>
            <person name="Pakpour N."/>
            <person name="Arensburger P."/>
            <person name="Davidson V.L."/>
            <person name="Eiglmeier K."/>
            <person name="Emrich S."/>
            <person name="George P."/>
            <person name="Kennedy R.C."/>
            <person name="Mane S.P."/>
            <person name="Maslen G."/>
            <person name="Oringanje C."/>
            <person name="Qi Y."/>
            <person name="Settlage R."/>
            <person name="Tojo M."/>
            <person name="Tubio J.M."/>
            <person name="Unger M.F."/>
            <person name="Wang B."/>
            <person name="Vernick K.D."/>
            <person name="Ribeiro J.M."/>
            <person name="James A.A."/>
            <person name="Michel K."/>
            <person name="Riehle M.A."/>
            <person name="Luckhart S."/>
            <person name="Sharakhov I.V."/>
            <person name="Tu Z."/>
        </authorList>
    </citation>
    <scope>NUCLEOTIDE SEQUENCE [LARGE SCALE GENOMIC DNA]</scope>
    <source>
        <strain evidence="22">Indian</strain>
    </source>
</reference>
<dbReference type="Pfam" id="PF03360">
    <property type="entry name" value="Glyco_transf_43"/>
    <property type="match status" value="1"/>
</dbReference>
<dbReference type="GO" id="GO:0000139">
    <property type="term" value="C:Golgi membrane"/>
    <property type="evidence" value="ECO:0007669"/>
    <property type="project" value="UniProtKB-SubCell"/>
</dbReference>
<keyword evidence="11 19" id="KW-0333">Golgi apparatus</keyword>
<dbReference type="PANTHER" id="PTHR10896:SF50">
    <property type="entry name" value="GALACTOSYLGALACTOSYLXYLOSYLPROTEIN 3-BETA-GLUCURONOSYLTRANSFERASE P"/>
    <property type="match status" value="1"/>
</dbReference>
<dbReference type="AlphaFoldDB" id="A0A182YGD3"/>
<sequence>MQIHYRPVKEQESYSRRLTGPLPFASMLRSYKLYLMLLISSIFFIVCQNQGSITSLVSNVAAAPSASAADDPLGVPDVVAAPLQALGVGNDGIELLYGGDSEPSLGAEKIRSRSLNFKDMPLKLNDRSSSTSAATSSSAATTTTTTTSTVRTTPTTTTTKALSTTTSGNGVSKSDSGSLGRVTDVPYRFPVDTKLLPPLYIITPTYRRPEQIPELTRLGYTLKHVQNVLWIVVEDSENRTASVARLLEEIGVPFVQLAAPMPAQYRKQKVKPRGVSNRNRALQWIRANATEGTLYFADDDNTYNLKLFEQLRHVRKVAMFPVGLISKYQVSSPIVKNGTITGFYDGWLGGRKYPLDMAGFAVSVKFLHSRPKAQMPFKPGYEEDGFLRSLEPLDLKEVELLASNCTEILTWHTQARKNPPAPALDRKKYGGTNLVQLTSWLV</sequence>
<evidence type="ECO:0000256" key="1">
    <source>
        <dbReference type="ARBA" id="ARBA00001936"/>
    </source>
</evidence>
<evidence type="ECO:0000256" key="19">
    <source>
        <dbReference type="RuleBase" id="RU363127"/>
    </source>
</evidence>
<dbReference type="InterPro" id="IPR005027">
    <property type="entry name" value="Glyco_trans_43"/>
</dbReference>
<comment type="pathway">
    <text evidence="3 19">Protein modification; protein glycosylation.</text>
</comment>
<dbReference type="STRING" id="30069.A0A182YGD3"/>
<keyword evidence="12" id="KW-0472">Membrane</keyword>
<keyword evidence="8 17" id="KW-0479">Metal-binding</keyword>
<feature type="compositionally biased region" description="Low complexity" evidence="20">
    <location>
        <begin position="128"/>
        <end position="167"/>
    </location>
</feature>
<name>A0A182YGD3_ANOST</name>
<organism evidence="21 22">
    <name type="scientific">Anopheles stephensi</name>
    <name type="common">Indo-Pakistan malaria mosquito</name>
    <dbReference type="NCBI Taxonomy" id="30069"/>
    <lineage>
        <taxon>Eukaryota</taxon>
        <taxon>Metazoa</taxon>
        <taxon>Ecdysozoa</taxon>
        <taxon>Arthropoda</taxon>
        <taxon>Hexapoda</taxon>
        <taxon>Insecta</taxon>
        <taxon>Pterygota</taxon>
        <taxon>Neoptera</taxon>
        <taxon>Endopterygota</taxon>
        <taxon>Diptera</taxon>
        <taxon>Nematocera</taxon>
        <taxon>Culicoidea</taxon>
        <taxon>Culicidae</taxon>
        <taxon>Anophelinae</taxon>
        <taxon>Anopheles</taxon>
    </lineage>
</organism>
<keyword evidence="22" id="KW-1185">Reference proteome</keyword>
<evidence type="ECO:0000256" key="2">
    <source>
        <dbReference type="ARBA" id="ARBA00004323"/>
    </source>
</evidence>
<dbReference type="GO" id="GO:0046872">
    <property type="term" value="F:metal ion binding"/>
    <property type="evidence" value="ECO:0007669"/>
    <property type="project" value="UniProtKB-KW"/>
</dbReference>
<evidence type="ECO:0000256" key="11">
    <source>
        <dbReference type="ARBA" id="ARBA00023034"/>
    </source>
</evidence>
<evidence type="ECO:0000256" key="15">
    <source>
        <dbReference type="ARBA" id="ARBA00047979"/>
    </source>
</evidence>
<dbReference type="OMA" id="TWHTQAR"/>
<evidence type="ECO:0000256" key="16">
    <source>
        <dbReference type="PIRSR" id="PIRSR605027-1"/>
    </source>
</evidence>
<evidence type="ECO:0000256" key="6">
    <source>
        <dbReference type="ARBA" id="ARBA00022679"/>
    </source>
</evidence>
<evidence type="ECO:0000256" key="9">
    <source>
        <dbReference type="ARBA" id="ARBA00022968"/>
    </source>
</evidence>
<evidence type="ECO:0000313" key="21">
    <source>
        <dbReference type="EnsemblMetazoa" id="ASTEI07519-PA"/>
    </source>
</evidence>
<evidence type="ECO:0000256" key="3">
    <source>
        <dbReference type="ARBA" id="ARBA00004922"/>
    </source>
</evidence>
<keyword evidence="9 19" id="KW-0735">Signal-anchor</keyword>
<evidence type="ECO:0000256" key="14">
    <source>
        <dbReference type="ARBA" id="ARBA00023211"/>
    </source>
</evidence>
<dbReference type="GO" id="GO:0050650">
    <property type="term" value="P:chondroitin sulfate proteoglycan biosynthetic process"/>
    <property type="evidence" value="ECO:0007669"/>
    <property type="project" value="TreeGrafter"/>
</dbReference>
<dbReference type="InterPro" id="IPR029044">
    <property type="entry name" value="Nucleotide-diphossugar_trans"/>
</dbReference>
<comment type="similarity">
    <text evidence="4 19">Belongs to the glycosyltransferase 43 family.</text>
</comment>
<dbReference type="EnsemblMetazoa" id="ASTEI07519-RA">
    <property type="protein sequence ID" value="ASTEI07519-PA"/>
    <property type="gene ID" value="ASTEI07519"/>
</dbReference>
<comment type="cofactor">
    <cofactor evidence="1 17 19">
        <name>Mn(2+)</name>
        <dbReference type="ChEBI" id="CHEBI:29035"/>
    </cofactor>
</comment>
<dbReference type="UniPathway" id="UPA00378"/>
<dbReference type="EC" id="2.4.1.135" evidence="5 19"/>
<dbReference type="Gene3D" id="3.90.550.10">
    <property type="entry name" value="Spore Coat Polysaccharide Biosynthesis Protein SpsA, Chain A"/>
    <property type="match status" value="1"/>
</dbReference>
<feature type="glycosylation site" description="N-linked (GlcNAc...) asparagine" evidence="18">
    <location>
        <position position="404"/>
    </location>
</feature>
<keyword evidence="7" id="KW-0812">Transmembrane</keyword>